<dbReference type="CDD" id="cd01169">
    <property type="entry name" value="HMPP_kinase"/>
    <property type="match status" value="1"/>
</dbReference>
<evidence type="ECO:0000313" key="7">
    <source>
        <dbReference type="EMBL" id="GAA4397118.1"/>
    </source>
</evidence>
<organism evidence="7 8">
    <name type="scientific">Tsukamurella soli</name>
    <dbReference type="NCBI Taxonomy" id="644556"/>
    <lineage>
        <taxon>Bacteria</taxon>
        <taxon>Bacillati</taxon>
        <taxon>Actinomycetota</taxon>
        <taxon>Actinomycetes</taxon>
        <taxon>Mycobacteriales</taxon>
        <taxon>Tsukamurellaceae</taxon>
        <taxon>Tsukamurella</taxon>
    </lineage>
</organism>
<evidence type="ECO:0000259" key="6">
    <source>
        <dbReference type="Pfam" id="PF08543"/>
    </source>
</evidence>
<evidence type="ECO:0000313" key="8">
    <source>
        <dbReference type="Proteomes" id="UP001500635"/>
    </source>
</evidence>
<keyword evidence="5" id="KW-0784">Thiamine biosynthesis</keyword>
<evidence type="ECO:0000256" key="2">
    <source>
        <dbReference type="ARBA" id="ARBA00000565"/>
    </source>
</evidence>
<name>A0ABP8JWB8_9ACTN</name>
<comment type="catalytic activity">
    <reaction evidence="1">
        <text>4-amino-5-hydroxymethyl-2-methylpyrimidine + ATP = 4-amino-2-methyl-5-(phosphooxymethyl)pyrimidine + ADP + H(+)</text>
        <dbReference type="Rhea" id="RHEA:23096"/>
        <dbReference type="ChEBI" id="CHEBI:15378"/>
        <dbReference type="ChEBI" id="CHEBI:16892"/>
        <dbReference type="ChEBI" id="CHEBI:30616"/>
        <dbReference type="ChEBI" id="CHEBI:58354"/>
        <dbReference type="ChEBI" id="CHEBI:456216"/>
        <dbReference type="EC" id="2.7.1.49"/>
    </reaction>
</comment>
<gene>
    <name evidence="7" type="primary">thiD_2</name>
    <name evidence="7" type="ORF">GCM10023147_32170</name>
</gene>
<dbReference type="SUPFAM" id="SSF53613">
    <property type="entry name" value="Ribokinase-like"/>
    <property type="match status" value="1"/>
</dbReference>
<dbReference type="InterPro" id="IPR013749">
    <property type="entry name" value="PM/HMP-P_kinase-1"/>
</dbReference>
<dbReference type="Gene3D" id="3.40.1190.20">
    <property type="match status" value="1"/>
</dbReference>
<dbReference type="InterPro" id="IPR004399">
    <property type="entry name" value="HMP/HMP-P_kinase_dom"/>
</dbReference>
<dbReference type="NCBIfam" id="TIGR00097">
    <property type="entry name" value="HMP-P_kinase"/>
    <property type="match status" value="1"/>
</dbReference>
<evidence type="ECO:0000256" key="1">
    <source>
        <dbReference type="ARBA" id="ARBA00000151"/>
    </source>
</evidence>
<proteinExistence type="predicted"/>
<comment type="caution">
    <text evidence="7">The sequence shown here is derived from an EMBL/GenBank/DDBJ whole genome shotgun (WGS) entry which is preliminary data.</text>
</comment>
<dbReference type="EMBL" id="BAABFR010000053">
    <property type="protein sequence ID" value="GAA4397118.1"/>
    <property type="molecule type" value="Genomic_DNA"/>
</dbReference>
<comment type="catalytic activity">
    <reaction evidence="2">
        <text>4-amino-2-methyl-5-(phosphooxymethyl)pyrimidine + ATP = 4-amino-2-methyl-5-(diphosphooxymethyl)pyrimidine + ADP</text>
        <dbReference type="Rhea" id="RHEA:19893"/>
        <dbReference type="ChEBI" id="CHEBI:30616"/>
        <dbReference type="ChEBI" id="CHEBI:57841"/>
        <dbReference type="ChEBI" id="CHEBI:58354"/>
        <dbReference type="ChEBI" id="CHEBI:456216"/>
        <dbReference type="EC" id="2.7.4.7"/>
    </reaction>
</comment>
<evidence type="ECO:0000256" key="4">
    <source>
        <dbReference type="ARBA" id="ARBA00004769"/>
    </source>
</evidence>
<keyword evidence="7" id="KW-0418">Kinase</keyword>
<evidence type="ECO:0000256" key="5">
    <source>
        <dbReference type="ARBA" id="ARBA00022977"/>
    </source>
</evidence>
<sequence>MDLLPLPAHGDTPVRVMTIAGSDSGGAAGLQSDLRTFTLAGVHGTCAVTAVTVQNSLGVSAFHPIPPATVAGQIRAVIGDIGVGAVKTGMLADAGIIAAVADTAAELGIGGRTGEGAAGIPFLVDPVSASHHGDPLLSPEAFALLVGRLFPLATVVTPNLDEVRLLTGIEVVDEATQRDAARALHDMGPCWALVKGGHLRTAATSTDLLYDGTEFLEFEAHRIVTTHDHGAGDTLGAAMVCALAHGTTVPEAVAFGKRWVTRSLDAAYPLGAGHGAVNASWRLREAPPA</sequence>
<dbReference type="Pfam" id="PF08543">
    <property type="entry name" value="Phos_pyr_kin"/>
    <property type="match status" value="1"/>
</dbReference>
<dbReference type="Proteomes" id="UP001500635">
    <property type="component" value="Unassembled WGS sequence"/>
</dbReference>
<protein>
    <submittedName>
        <fullName evidence="7">Bifunctional hydroxymethylpyrimidine kinase/phosphomethylpyrimidine kinase</fullName>
    </submittedName>
</protein>
<dbReference type="GO" id="GO:0016301">
    <property type="term" value="F:kinase activity"/>
    <property type="evidence" value="ECO:0007669"/>
    <property type="project" value="UniProtKB-KW"/>
</dbReference>
<keyword evidence="7" id="KW-0808">Transferase</keyword>
<dbReference type="RefSeq" id="WP_344997778.1">
    <property type="nucleotide sequence ID" value="NZ_BAABFR010000053.1"/>
</dbReference>
<feature type="domain" description="Pyridoxamine kinase/Phosphomethylpyrimidine kinase" evidence="6">
    <location>
        <begin position="23"/>
        <end position="278"/>
    </location>
</feature>
<accession>A0ABP8JWB8</accession>
<comment type="pathway">
    <text evidence="4">Cofactor biosynthesis; thiamine diphosphate biosynthesis; 4-amino-2-methyl-5-diphosphomethylpyrimidine from 5-amino-1-(5-phospho-D-ribosyl)imidazole: step 3/3.</text>
</comment>
<evidence type="ECO:0000256" key="3">
    <source>
        <dbReference type="ARBA" id="ARBA00003848"/>
    </source>
</evidence>
<keyword evidence="8" id="KW-1185">Reference proteome</keyword>
<comment type="function">
    <text evidence="3">Catalyzes the phosphorylation of hydroxymethylpyrimidine phosphate (HMP-P) to HMP-PP, and of HMP to HMP-P.</text>
</comment>
<reference evidence="8" key="1">
    <citation type="journal article" date="2019" name="Int. J. Syst. Evol. Microbiol.">
        <title>The Global Catalogue of Microorganisms (GCM) 10K type strain sequencing project: providing services to taxonomists for standard genome sequencing and annotation.</title>
        <authorList>
            <consortium name="The Broad Institute Genomics Platform"/>
            <consortium name="The Broad Institute Genome Sequencing Center for Infectious Disease"/>
            <person name="Wu L."/>
            <person name="Ma J."/>
        </authorList>
    </citation>
    <scope>NUCLEOTIDE SEQUENCE [LARGE SCALE GENOMIC DNA]</scope>
    <source>
        <strain evidence="8">JCM 17688</strain>
    </source>
</reference>
<dbReference type="PANTHER" id="PTHR20858:SF17">
    <property type="entry name" value="HYDROXYMETHYLPYRIMIDINE_PHOSPHOMETHYLPYRIMIDINE KINASE THI20-RELATED"/>
    <property type="match status" value="1"/>
</dbReference>
<dbReference type="PANTHER" id="PTHR20858">
    <property type="entry name" value="PHOSPHOMETHYLPYRIMIDINE KINASE"/>
    <property type="match status" value="1"/>
</dbReference>
<dbReference type="InterPro" id="IPR029056">
    <property type="entry name" value="Ribokinase-like"/>
</dbReference>